<organism evidence="2 3">
    <name type="scientific">Mycena albidolilacea</name>
    <dbReference type="NCBI Taxonomy" id="1033008"/>
    <lineage>
        <taxon>Eukaryota</taxon>
        <taxon>Fungi</taxon>
        <taxon>Dikarya</taxon>
        <taxon>Basidiomycota</taxon>
        <taxon>Agaricomycotina</taxon>
        <taxon>Agaricomycetes</taxon>
        <taxon>Agaricomycetidae</taxon>
        <taxon>Agaricales</taxon>
        <taxon>Marasmiineae</taxon>
        <taxon>Mycenaceae</taxon>
        <taxon>Mycena</taxon>
    </lineage>
</organism>
<gene>
    <name evidence="2" type="ORF">DFH08DRAFT_841642</name>
</gene>
<feature type="transmembrane region" description="Helical" evidence="1">
    <location>
        <begin position="187"/>
        <end position="209"/>
    </location>
</feature>
<keyword evidence="3" id="KW-1185">Reference proteome</keyword>
<protein>
    <submittedName>
        <fullName evidence="2">Uncharacterized protein</fullName>
    </submittedName>
</protein>
<evidence type="ECO:0000313" key="2">
    <source>
        <dbReference type="EMBL" id="KAJ7362901.1"/>
    </source>
</evidence>
<evidence type="ECO:0000256" key="1">
    <source>
        <dbReference type="SAM" id="Phobius"/>
    </source>
</evidence>
<dbReference type="AlphaFoldDB" id="A0AAD7AMS7"/>
<proteinExistence type="predicted"/>
<accession>A0AAD7AMS7</accession>
<dbReference type="EMBL" id="JARIHO010000004">
    <property type="protein sequence ID" value="KAJ7362901.1"/>
    <property type="molecule type" value="Genomic_DNA"/>
</dbReference>
<comment type="caution">
    <text evidence="2">The sequence shown here is derived from an EMBL/GenBank/DDBJ whole genome shotgun (WGS) entry which is preliminary data.</text>
</comment>
<sequence>MRCNAPIWSLNTTSTMTAEMALHKASLIALVLETFNIGIFTMLFGAILRLVLLMKRKGKRNSNRLMLPTLCLIWVLSLTHWIIDIARAVSAFIDTPAGALAYYEDVGNPLEATKDAVYVTLTMTGDLFMVSSADDTDWIYRCFIVWDRRWLVVMLPIALWFGIGVTGYGATHIILLARRGGVFSNGLTPWITSFFATSLALNIICTLLIAYRIVRTRMYLHKRNIGNSVVYSALIAFLESAATYSTSLLMLLVSYLLNWNAQYILLDVGITFSMILLRLAIKDLEPAEDNLSSLRFQAWAPNSYPLNGVAVARVVEVDDGMGSFDQGASGKPASLADRDLA</sequence>
<keyword evidence="1" id="KW-0812">Transmembrane</keyword>
<keyword evidence="1" id="KW-0472">Membrane</keyword>
<feature type="transmembrane region" description="Helical" evidence="1">
    <location>
        <begin position="263"/>
        <end position="281"/>
    </location>
</feature>
<evidence type="ECO:0000313" key="3">
    <source>
        <dbReference type="Proteomes" id="UP001218218"/>
    </source>
</evidence>
<feature type="transmembrane region" description="Helical" evidence="1">
    <location>
        <begin position="153"/>
        <end position="175"/>
    </location>
</feature>
<feature type="transmembrane region" description="Helical" evidence="1">
    <location>
        <begin position="229"/>
        <end position="257"/>
    </location>
</feature>
<reference evidence="2" key="1">
    <citation type="submission" date="2023-03" db="EMBL/GenBank/DDBJ databases">
        <title>Massive genome expansion in bonnet fungi (Mycena s.s.) driven by repeated elements and novel gene families across ecological guilds.</title>
        <authorList>
            <consortium name="Lawrence Berkeley National Laboratory"/>
            <person name="Harder C.B."/>
            <person name="Miyauchi S."/>
            <person name="Viragh M."/>
            <person name="Kuo A."/>
            <person name="Thoen E."/>
            <person name="Andreopoulos B."/>
            <person name="Lu D."/>
            <person name="Skrede I."/>
            <person name="Drula E."/>
            <person name="Henrissat B."/>
            <person name="Morin E."/>
            <person name="Kohler A."/>
            <person name="Barry K."/>
            <person name="LaButti K."/>
            <person name="Morin E."/>
            <person name="Salamov A."/>
            <person name="Lipzen A."/>
            <person name="Mereny Z."/>
            <person name="Hegedus B."/>
            <person name="Baldrian P."/>
            <person name="Stursova M."/>
            <person name="Weitz H."/>
            <person name="Taylor A."/>
            <person name="Grigoriev I.V."/>
            <person name="Nagy L.G."/>
            <person name="Martin F."/>
            <person name="Kauserud H."/>
        </authorList>
    </citation>
    <scope>NUCLEOTIDE SEQUENCE</scope>
    <source>
        <strain evidence="2">CBHHK002</strain>
    </source>
</reference>
<name>A0AAD7AMS7_9AGAR</name>
<feature type="transmembrane region" description="Helical" evidence="1">
    <location>
        <begin position="27"/>
        <end position="53"/>
    </location>
</feature>
<keyword evidence="1" id="KW-1133">Transmembrane helix</keyword>
<dbReference type="Proteomes" id="UP001218218">
    <property type="component" value="Unassembled WGS sequence"/>
</dbReference>